<feature type="region of interest" description="Disordered" evidence="1">
    <location>
        <begin position="446"/>
        <end position="537"/>
    </location>
</feature>
<feature type="compositionally biased region" description="Basic and acidic residues" evidence="1">
    <location>
        <begin position="526"/>
        <end position="537"/>
    </location>
</feature>
<organism evidence="2 3">
    <name type="scientific">Venturia effusa</name>
    <dbReference type="NCBI Taxonomy" id="50376"/>
    <lineage>
        <taxon>Eukaryota</taxon>
        <taxon>Fungi</taxon>
        <taxon>Dikarya</taxon>
        <taxon>Ascomycota</taxon>
        <taxon>Pezizomycotina</taxon>
        <taxon>Dothideomycetes</taxon>
        <taxon>Pleosporomycetidae</taxon>
        <taxon>Venturiales</taxon>
        <taxon>Venturiaceae</taxon>
        <taxon>Venturia</taxon>
    </lineage>
</organism>
<gene>
    <name evidence="2" type="ORF">FKW77_001959</name>
</gene>
<evidence type="ECO:0000313" key="3">
    <source>
        <dbReference type="Proteomes" id="UP000316270"/>
    </source>
</evidence>
<sequence length="537" mass="60428">MMSPRSWSHDQHLTTFWRLISQPQVVEQILSSDPPNELDEEHVRRLQHIVDHLQGTLNTEREEVEEAVETRRQIVGDWPQVFRTANWAPILGLASLQTPIFFDRIIANHGATLSGARAFIRGTSIEYDNWMRSQDRPHDQGDAINAMSHLVHNLNHQVAQNRVVYGFSMIVHHEIGLALRAKDTHTGMFTKKMRLTLTRILRQIEPNSLPEAIEKRVTDIAQWAKRGHHLRVLTDWYGMGILFYLSDLLRLHDFERVIPKSGSEFEAAAQHLYELNAPKECEKSKANALAHFVIQDMMAPFIETMAKPPPHLVSNDTRHAAPWLEFPIQRSGIASKLETRPRLQQLEKTNLALPSPRPSNCGIGAKPSSSREMVPDSITYNISHQLVSPAPSNPGGFAPSATYSSKISTPSLHEVQRQLATDLSERDGILPTPRSAWRTKIGRADDRMTVGNPDAIRPAGIHPNPTQASMTSTIKPRTKRKAEFSSQPSDRNGFPPSTTSATKTITTNKRADTKKTVTKPKARPRSGKEILAKRLVH</sequence>
<feature type="compositionally biased region" description="Basic residues" evidence="1">
    <location>
        <begin position="516"/>
        <end position="525"/>
    </location>
</feature>
<name>A0A517LRF8_9PEZI</name>
<accession>A0A517LRF8</accession>
<dbReference type="OrthoDB" id="10411489at2759"/>
<protein>
    <submittedName>
        <fullName evidence="2">Uncharacterized protein</fullName>
    </submittedName>
</protein>
<dbReference type="EMBL" id="CP042204">
    <property type="protein sequence ID" value="QDS78232.1"/>
    <property type="molecule type" value="Genomic_DNA"/>
</dbReference>
<feature type="compositionally biased region" description="Polar residues" evidence="1">
    <location>
        <begin position="464"/>
        <end position="475"/>
    </location>
</feature>
<dbReference type="Proteomes" id="UP000316270">
    <property type="component" value="Chromosome 20"/>
</dbReference>
<evidence type="ECO:0000313" key="2">
    <source>
        <dbReference type="EMBL" id="QDS78232.1"/>
    </source>
</evidence>
<evidence type="ECO:0000256" key="1">
    <source>
        <dbReference type="SAM" id="MobiDB-lite"/>
    </source>
</evidence>
<feature type="region of interest" description="Disordered" evidence="1">
    <location>
        <begin position="352"/>
        <end position="372"/>
    </location>
</feature>
<proteinExistence type="predicted"/>
<feature type="compositionally biased region" description="Low complexity" evidence="1">
    <location>
        <begin position="498"/>
        <end position="507"/>
    </location>
</feature>
<reference evidence="2 3" key="1">
    <citation type="submission" date="2019-07" db="EMBL/GenBank/DDBJ databases">
        <title>Finished genome of Venturia effusa.</title>
        <authorList>
            <person name="Young C.A."/>
            <person name="Cox M.P."/>
            <person name="Ganley A.R.D."/>
            <person name="David W.J."/>
        </authorList>
    </citation>
    <scope>NUCLEOTIDE SEQUENCE [LARGE SCALE GENOMIC DNA]</scope>
    <source>
        <strain evidence="3">albino</strain>
    </source>
</reference>
<dbReference type="AlphaFoldDB" id="A0A517LRF8"/>
<keyword evidence="3" id="KW-1185">Reference proteome</keyword>